<proteinExistence type="predicted"/>
<name>A0A3R1AZS8_SALET</name>
<dbReference type="InterPro" id="IPR056925">
    <property type="entry name" value="ParE-like"/>
</dbReference>
<dbReference type="EMBL" id="RVVJ01000011">
    <property type="protein sequence ID" value="MML53803.1"/>
    <property type="molecule type" value="Genomic_DNA"/>
</dbReference>
<sequence>MRKNTGVARSSCVNDSFRYWRTDPRRVHAGTALKARSLLRQYRQGKRVYSEVGCSGYLKIDVGIRWRLLSKNHGEDWLFMSHQAYDRELKL</sequence>
<dbReference type="Pfam" id="PF24732">
    <property type="entry name" value="ParE_like"/>
    <property type="match status" value="1"/>
</dbReference>
<evidence type="ECO:0000313" key="2">
    <source>
        <dbReference type="EMBL" id="MML53803.1"/>
    </source>
</evidence>
<dbReference type="AlphaFoldDB" id="A0A3R1AZS8"/>
<reference evidence="2" key="1">
    <citation type="submission" date="2018-09" db="EMBL/GenBank/DDBJ databases">
        <authorList>
            <person name="Ashton P.M."/>
            <person name="Dallman T."/>
            <person name="Nair S."/>
            <person name="De Pinna E."/>
            <person name="Peters T."/>
            <person name="Grant K."/>
        </authorList>
    </citation>
    <scope>NUCLEOTIDE SEQUENCE [LARGE SCALE GENOMIC DNA]</scope>
    <source>
        <strain evidence="2">598938</strain>
    </source>
</reference>
<protein>
    <recommendedName>
        <fullName evidence="1">ParE-like toxin domain-containing protein</fullName>
    </recommendedName>
</protein>
<gene>
    <name evidence="2" type="ORF">D7N80_10855</name>
</gene>
<comment type="caution">
    <text evidence="2">The sequence shown here is derived from an EMBL/GenBank/DDBJ whole genome shotgun (WGS) entry which is preliminary data.</text>
</comment>
<dbReference type="Proteomes" id="UP000885348">
    <property type="component" value="Unassembled WGS sequence"/>
</dbReference>
<feature type="domain" description="ParE-like toxin" evidence="1">
    <location>
        <begin position="33"/>
        <end position="86"/>
    </location>
</feature>
<accession>A0A3R1AZS8</accession>
<organism evidence="2">
    <name type="scientific">Salmonella enterica I</name>
    <dbReference type="NCBI Taxonomy" id="59201"/>
    <lineage>
        <taxon>Bacteria</taxon>
        <taxon>Pseudomonadati</taxon>
        <taxon>Pseudomonadota</taxon>
        <taxon>Gammaproteobacteria</taxon>
        <taxon>Enterobacterales</taxon>
        <taxon>Enterobacteriaceae</taxon>
        <taxon>Salmonella</taxon>
    </lineage>
</organism>
<evidence type="ECO:0000259" key="1">
    <source>
        <dbReference type="Pfam" id="PF24732"/>
    </source>
</evidence>